<protein>
    <submittedName>
        <fullName evidence="3">Uncharacterized protein</fullName>
    </submittedName>
</protein>
<dbReference type="AlphaFoldDB" id="A0A0S4JPD0"/>
<accession>A0A0S4JPD0</accession>
<feature type="region of interest" description="Disordered" evidence="2">
    <location>
        <begin position="408"/>
        <end position="438"/>
    </location>
</feature>
<name>A0A0S4JPD0_BODSA</name>
<evidence type="ECO:0000313" key="3">
    <source>
        <dbReference type="EMBL" id="CUG92325.1"/>
    </source>
</evidence>
<reference evidence="4" key="1">
    <citation type="submission" date="2015-09" db="EMBL/GenBank/DDBJ databases">
        <authorList>
            <consortium name="Pathogen Informatics"/>
        </authorList>
    </citation>
    <scope>NUCLEOTIDE SEQUENCE [LARGE SCALE GENOMIC DNA]</scope>
    <source>
        <strain evidence="4">Lake Konstanz</strain>
    </source>
</reference>
<dbReference type="EMBL" id="CYKH01002031">
    <property type="protein sequence ID" value="CUG92325.1"/>
    <property type="molecule type" value="Genomic_DNA"/>
</dbReference>
<gene>
    <name evidence="3" type="ORF">BSAL_36715</name>
</gene>
<dbReference type="VEuPathDB" id="TriTrypDB:BSAL_36715"/>
<evidence type="ECO:0000256" key="1">
    <source>
        <dbReference type="SAM" id="Coils"/>
    </source>
</evidence>
<keyword evidence="1" id="KW-0175">Coiled coil</keyword>
<keyword evidence="4" id="KW-1185">Reference proteome</keyword>
<proteinExistence type="predicted"/>
<feature type="compositionally biased region" description="Low complexity" evidence="2">
    <location>
        <begin position="36"/>
        <end position="48"/>
    </location>
</feature>
<feature type="region of interest" description="Disordered" evidence="2">
    <location>
        <begin position="15"/>
        <end position="79"/>
    </location>
</feature>
<feature type="coiled-coil region" evidence="1">
    <location>
        <begin position="165"/>
        <end position="192"/>
    </location>
</feature>
<feature type="compositionally biased region" description="Low complexity" evidence="2">
    <location>
        <begin position="68"/>
        <end position="79"/>
    </location>
</feature>
<evidence type="ECO:0000256" key="2">
    <source>
        <dbReference type="SAM" id="MobiDB-lite"/>
    </source>
</evidence>
<sequence>MLNGSHRTLFAAHVTTPLRAPPSSVPLPHSGPTAVTPSSSQPSSTLQEQETRHHASPRGSVSHFSQETNTSSSSIANTSDTKRNLLNDVVTMNVPRNFEQVVKTFIEAVQVLDQAESALADRAQRMLTRLATATPRDSSVAPAMTVELDRNEDESRTLSRNVSGVDLVNRDLEECAEQIKSLQETIKVFNEAGACRIECELVDQDVYELQQAATTQFAAMKALVEASVVSVMHRHNAAVLESKHTFTQARAAFTEHEETFGSRRQSLARDSIERLATMRRRMQRIQHRKKDEQLGVKARLDNQDPYDPETPSMQRKSTRIDDDLSKVACQLLRIDELKKSLETTLGGPDAVESIVGAEFISQLANTVDPPSRRSPTTAAEPTFTHAARAEQQPPVVTTGVSHLQPIGANTTALPRKRQRETSQFDDDVAASDRSVRPASVRATQAPLLASAQLLPQLHHHNNVADDPQHEIPSAGEVSQSRGGIIGFFKAVINRATTFPDECDEDEPPRHNAHVDPYLSTTSTLGSESDDDDESDATSSEYNV</sequence>
<organism evidence="3 4">
    <name type="scientific">Bodo saltans</name>
    <name type="common">Flagellated protozoan</name>
    <dbReference type="NCBI Taxonomy" id="75058"/>
    <lineage>
        <taxon>Eukaryota</taxon>
        <taxon>Discoba</taxon>
        <taxon>Euglenozoa</taxon>
        <taxon>Kinetoplastea</taxon>
        <taxon>Metakinetoplastina</taxon>
        <taxon>Eubodonida</taxon>
        <taxon>Bodonidae</taxon>
        <taxon>Bodo</taxon>
    </lineage>
</organism>
<feature type="region of interest" description="Disordered" evidence="2">
    <location>
        <begin position="499"/>
        <end position="543"/>
    </location>
</feature>
<dbReference type="Proteomes" id="UP000051952">
    <property type="component" value="Unassembled WGS sequence"/>
</dbReference>
<evidence type="ECO:0000313" key="4">
    <source>
        <dbReference type="Proteomes" id="UP000051952"/>
    </source>
</evidence>